<sequence length="67" mass="7314">MVIFVWLNDPSGVLTASSFYMKHASCVIHPVITRRAGFVDMASEGRNFRILVAVLIASLVGFASITE</sequence>
<reference evidence="2 3" key="1">
    <citation type="submission" date="2024-08" db="EMBL/GenBank/DDBJ databases">
        <title>Gnathostoma spinigerum genome.</title>
        <authorList>
            <person name="Gonzalez-Bertolin B."/>
            <person name="Monzon S."/>
            <person name="Zaballos A."/>
            <person name="Jimenez P."/>
            <person name="Dekumyoy P."/>
            <person name="Varona S."/>
            <person name="Cuesta I."/>
            <person name="Sumanam S."/>
            <person name="Adisakwattana P."/>
            <person name="Gasser R.B."/>
            <person name="Hernandez-Gonzalez A."/>
            <person name="Young N.D."/>
            <person name="Perteguer M.J."/>
        </authorList>
    </citation>
    <scope>NUCLEOTIDE SEQUENCE [LARGE SCALE GENOMIC DNA]</scope>
    <source>
        <strain evidence="2">AL3</strain>
        <tissue evidence="2">Liver</tissue>
    </source>
</reference>
<dbReference type="Proteomes" id="UP001608902">
    <property type="component" value="Unassembled WGS sequence"/>
</dbReference>
<keyword evidence="1" id="KW-1133">Transmembrane helix</keyword>
<accession>A0ABD6F0C6</accession>
<comment type="caution">
    <text evidence="2">The sequence shown here is derived from an EMBL/GenBank/DDBJ whole genome shotgun (WGS) entry which is preliminary data.</text>
</comment>
<gene>
    <name evidence="2" type="ORF">AB6A40_009672</name>
</gene>
<evidence type="ECO:0000313" key="2">
    <source>
        <dbReference type="EMBL" id="MFH4982963.1"/>
    </source>
</evidence>
<keyword evidence="1" id="KW-0472">Membrane</keyword>
<protein>
    <submittedName>
        <fullName evidence="2">Uncharacterized protein</fullName>
    </submittedName>
</protein>
<dbReference type="AlphaFoldDB" id="A0ABD6F0C6"/>
<proteinExistence type="predicted"/>
<feature type="transmembrane region" description="Helical" evidence="1">
    <location>
        <begin position="48"/>
        <end position="66"/>
    </location>
</feature>
<dbReference type="EMBL" id="JBGFUD010010620">
    <property type="protein sequence ID" value="MFH4982963.1"/>
    <property type="molecule type" value="Genomic_DNA"/>
</dbReference>
<organism evidence="2 3">
    <name type="scientific">Gnathostoma spinigerum</name>
    <dbReference type="NCBI Taxonomy" id="75299"/>
    <lineage>
        <taxon>Eukaryota</taxon>
        <taxon>Metazoa</taxon>
        <taxon>Ecdysozoa</taxon>
        <taxon>Nematoda</taxon>
        <taxon>Chromadorea</taxon>
        <taxon>Rhabditida</taxon>
        <taxon>Spirurina</taxon>
        <taxon>Gnathostomatomorpha</taxon>
        <taxon>Gnathostomatoidea</taxon>
        <taxon>Gnathostomatidae</taxon>
        <taxon>Gnathostoma</taxon>
    </lineage>
</organism>
<name>A0ABD6F0C6_9BILA</name>
<evidence type="ECO:0000313" key="3">
    <source>
        <dbReference type="Proteomes" id="UP001608902"/>
    </source>
</evidence>
<keyword evidence="3" id="KW-1185">Reference proteome</keyword>
<evidence type="ECO:0000256" key="1">
    <source>
        <dbReference type="SAM" id="Phobius"/>
    </source>
</evidence>
<keyword evidence="1" id="KW-0812">Transmembrane</keyword>